<dbReference type="Proteomes" id="UP000323300">
    <property type="component" value="Unassembled WGS sequence"/>
</dbReference>
<name>A0A1I4A9Q8_9HYPH</name>
<evidence type="ECO:0000313" key="1">
    <source>
        <dbReference type="EMBL" id="SFK52556.1"/>
    </source>
</evidence>
<accession>A0A1I4A9Q8</accession>
<protein>
    <recommendedName>
        <fullName evidence="3">DUF3445 domain-containing protein</fullName>
    </recommendedName>
</protein>
<sequence length="448" mass="49885">MIKMSLFVSIFRVRGSHLRRGSSPGTLESSRSLSVTKSASIEPRLCQPYSFYRHTRKNNAGTNLRFVPEVSLPEASVLNPADVRFTSPPAQATPPGCFLHTIQAIKYGSRCPELRDTKTDCLGFLLNQFAASMIAHTPYDGSSKPFTIGLKQLDLKDWIEVDAHYDAYLAEKARLYAEIPGLVFVEEPQTRDAQQEVLDLIVDHLAAEHTRLDPGGSVRRRVDAQLEPMMAATDIAPLRTASMLVQEDLILMRKGESDWRLAAGSLCFPSSWSLEEKFGKPLHEIHGPVPDFGQGTRMNELIVRMFDRLAQPVQRWNWSLQANADLYHPLSGRQRDERAGKRPSKFAGDADFASAFIRVERQTLRKLPRSGDILFTIRIYLDPLGVLARHPDRAALASSFAGQLSGLDTAQLDYKGLTADRDRLVEYLNEMAATALPPSLVGEGARGQ</sequence>
<keyword evidence="2" id="KW-1185">Reference proteome</keyword>
<dbReference type="InterPro" id="IPR021848">
    <property type="entry name" value="HODM_asu-like"/>
</dbReference>
<dbReference type="EMBL" id="FOSL01000007">
    <property type="protein sequence ID" value="SFK52556.1"/>
    <property type="molecule type" value="Genomic_DNA"/>
</dbReference>
<evidence type="ECO:0008006" key="3">
    <source>
        <dbReference type="Google" id="ProtNLM"/>
    </source>
</evidence>
<evidence type="ECO:0000313" key="2">
    <source>
        <dbReference type="Proteomes" id="UP000323300"/>
    </source>
</evidence>
<organism evidence="1 2">
    <name type="scientific">Neomesorhizobium albiziae</name>
    <dbReference type="NCBI Taxonomy" id="335020"/>
    <lineage>
        <taxon>Bacteria</taxon>
        <taxon>Pseudomonadati</taxon>
        <taxon>Pseudomonadota</taxon>
        <taxon>Alphaproteobacteria</taxon>
        <taxon>Hyphomicrobiales</taxon>
        <taxon>Phyllobacteriaceae</taxon>
        <taxon>Neomesorhizobium</taxon>
    </lineage>
</organism>
<proteinExistence type="predicted"/>
<gene>
    <name evidence="1" type="ORF">SAMN04488498_107207</name>
</gene>
<reference evidence="1 2" key="1">
    <citation type="submission" date="2016-10" db="EMBL/GenBank/DDBJ databases">
        <authorList>
            <person name="Varghese N."/>
            <person name="Submissions S."/>
        </authorList>
    </citation>
    <scope>NUCLEOTIDE SEQUENCE [LARGE SCALE GENOMIC DNA]</scope>
    <source>
        <strain evidence="1 2">DSM 21822</strain>
    </source>
</reference>
<dbReference type="AlphaFoldDB" id="A0A1I4A9Q8"/>
<dbReference type="Pfam" id="PF11927">
    <property type="entry name" value="HODM_asu-like"/>
    <property type="match status" value="1"/>
</dbReference>